<dbReference type="AlphaFoldDB" id="A0A854A1H8"/>
<evidence type="ECO:0000256" key="1">
    <source>
        <dbReference type="ARBA" id="ARBA00022679"/>
    </source>
</evidence>
<feature type="domain" description="N-acetyltransferase" evidence="3">
    <location>
        <begin position="3"/>
        <end position="150"/>
    </location>
</feature>
<dbReference type="RefSeq" id="WP_073510179.1">
    <property type="nucleotide sequence ID" value="NZ_MPJD01000029.1"/>
</dbReference>
<sequence>MNVLVRAARAEDAAAISKVIIAALRESNALDYPPEVIAQVAQNFAAPQILALMSQRQVYVAIHDQVVVGTASLDQQVIRSVFIAPEQQGKGIGKLLMARIESVAATHGLKELRVPSSITAEGFYARLGFQKVRDEFHGAERTVIMLKHLMP</sequence>
<dbReference type="Gene3D" id="3.40.630.30">
    <property type="match status" value="1"/>
</dbReference>
<accession>A0A854A1H8</accession>
<evidence type="ECO:0000256" key="2">
    <source>
        <dbReference type="ARBA" id="ARBA00023315"/>
    </source>
</evidence>
<protein>
    <submittedName>
        <fullName evidence="4">GNAT family N-acetyltransferase</fullName>
    </submittedName>
</protein>
<dbReference type="EMBL" id="MPJD01000029">
    <property type="protein sequence ID" value="OKA19459.1"/>
    <property type="molecule type" value="Genomic_DNA"/>
</dbReference>
<dbReference type="Proteomes" id="UP000185990">
    <property type="component" value="Unassembled WGS sequence"/>
</dbReference>
<dbReference type="GO" id="GO:0016747">
    <property type="term" value="F:acyltransferase activity, transferring groups other than amino-acyl groups"/>
    <property type="evidence" value="ECO:0007669"/>
    <property type="project" value="InterPro"/>
</dbReference>
<dbReference type="InterPro" id="IPR016181">
    <property type="entry name" value="Acyl_CoA_acyltransferase"/>
</dbReference>
<evidence type="ECO:0000259" key="3">
    <source>
        <dbReference type="PROSITE" id="PS51186"/>
    </source>
</evidence>
<keyword evidence="2" id="KW-0012">Acyltransferase</keyword>
<comment type="caution">
    <text evidence="4">The sequence shown here is derived from an EMBL/GenBank/DDBJ whole genome shotgun (WGS) entry which is preliminary data.</text>
</comment>
<keyword evidence="1" id="KW-0808">Transferase</keyword>
<reference evidence="4 5" key="1">
    <citation type="submission" date="2016-11" db="EMBL/GenBank/DDBJ databases">
        <title>Draft genome of Pseudomonas versuta A4R1.12.</title>
        <authorList>
            <person name="See-Too W.-S."/>
        </authorList>
    </citation>
    <scope>NUCLEOTIDE SEQUENCE [LARGE SCALE GENOMIC DNA]</scope>
    <source>
        <strain evidence="4 5">A4R1.12</strain>
    </source>
</reference>
<dbReference type="PANTHER" id="PTHR43877">
    <property type="entry name" value="AMINOALKYLPHOSPHONATE N-ACETYLTRANSFERASE-RELATED-RELATED"/>
    <property type="match status" value="1"/>
</dbReference>
<proteinExistence type="predicted"/>
<dbReference type="InterPro" id="IPR050832">
    <property type="entry name" value="Bact_Acetyltransf"/>
</dbReference>
<dbReference type="InterPro" id="IPR000182">
    <property type="entry name" value="GNAT_dom"/>
</dbReference>
<dbReference type="SUPFAM" id="SSF55729">
    <property type="entry name" value="Acyl-CoA N-acyltransferases (Nat)"/>
    <property type="match status" value="1"/>
</dbReference>
<evidence type="ECO:0000313" key="5">
    <source>
        <dbReference type="Proteomes" id="UP000185990"/>
    </source>
</evidence>
<dbReference type="CDD" id="cd04301">
    <property type="entry name" value="NAT_SF"/>
    <property type="match status" value="1"/>
</dbReference>
<dbReference type="PROSITE" id="PS51186">
    <property type="entry name" value="GNAT"/>
    <property type="match status" value="1"/>
</dbReference>
<dbReference type="PANTHER" id="PTHR43877:SF1">
    <property type="entry name" value="ACETYLTRANSFERASE"/>
    <property type="match status" value="1"/>
</dbReference>
<gene>
    <name evidence="4" type="ORF">BOH74_17775</name>
</gene>
<evidence type="ECO:0000313" key="4">
    <source>
        <dbReference type="EMBL" id="OKA19459.1"/>
    </source>
</evidence>
<name>A0A854A1H8_9PSED</name>
<organism evidence="4 5">
    <name type="scientific">Pseudomonas versuta</name>
    <dbReference type="NCBI Taxonomy" id="1788301"/>
    <lineage>
        <taxon>Bacteria</taxon>
        <taxon>Pseudomonadati</taxon>
        <taxon>Pseudomonadota</taxon>
        <taxon>Gammaproteobacteria</taxon>
        <taxon>Pseudomonadales</taxon>
        <taxon>Pseudomonadaceae</taxon>
        <taxon>Pseudomonas</taxon>
    </lineage>
</organism>
<dbReference type="Pfam" id="PF13673">
    <property type="entry name" value="Acetyltransf_10"/>
    <property type="match status" value="1"/>
</dbReference>